<gene>
    <name evidence="1" type="ORF">PCE31107_02720</name>
</gene>
<dbReference type="Proteomes" id="UP000396788">
    <property type="component" value="Unassembled WGS sequence"/>
</dbReference>
<accession>A0A5E4VJS5</accession>
<protein>
    <submittedName>
        <fullName evidence="1">Uncharacterized protein</fullName>
    </submittedName>
</protein>
<evidence type="ECO:0000313" key="1">
    <source>
        <dbReference type="EMBL" id="VVE12577.1"/>
    </source>
</evidence>
<sequence length="104" mass="11865">MLNQALSARAIRWISDRDALFERHDAVVSDLTYVYYLIQAIEFATFEQREAQNLGASLATLGFEIPEEIGKHRFDELIRLPDYLAGTLADVDSEAMAVSKEMRR</sequence>
<proteinExistence type="predicted"/>
<reference evidence="1 2" key="1">
    <citation type="submission" date="2019-08" db="EMBL/GenBank/DDBJ databases">
        <authorList>
            <person name="Peeters C."/>
        </authorList>
    </citation>
    <scope>NUCLEOTIDE SEQUENCE [LARGE SCALE GENOMIC DNA]</scope>
    <source>
        <strain evidence="1 2">LMG 31107</strain>
    </source>
</reference>
<evidence type="ECO:0000313" key="2">
    <source>
        <dbReference type="Proteomes" id="UP000396788"/>
    </source>
</evidence>
<name>A0A5E4VJS5_9BURK</name>
<dbReference type="EMBL" id="CABPRY010000005">
    <property type="protein sequence ID" value="VVE12577.1"/>
    <property type="molecule type" value="Genomic_DNA"/>
</dbReference>
<dbReference type="AlphaFoldDB" id="A0A5E4VJS5"/>
<organism evidence="1 2">
    <name type="scientific">Pandoraea cepalis</name>
    <dbReference type="NCBI Taxonomy" id="2508294"/>
    <lineage>
        <taxon>Bacteria</taxon>
        <taxon>Pseudomonadati</taxon>
        <taxon>Pseudomonadota</taxon>
        <taxon>Betaproteobacteria</taxon>
        <taxon>Burkholderiales</taxon>
        <taxon>Burkholderiaceae</taxon>
        <taxon>Pandoraea</taxon>
    </lineage>
</organism>